<evidence type="ECO:0000313" key="15">
    <source>
        <dbReference type="Proteomes" id="UP001186944"/>
    </source>
</evidence>
<dbReference type="Pfam" id="PF24812">
    <property type="entry name" value="WHD_TTC3"/>
    <property type="match status" value="1"/>
</dbReference>
<name>A0AA88YL82_PINIB</name>
<dbReference type="InterPro" id="IPR056870">
    <property type="entry name" value="TTC3/DZIP3/RBM44-like_helical"/>
</dbReference>
<feature type="region of interest" description="Disordered" evidence="12">
    <location>
        <begin position="1907"/>
        <end position="1990"/>
    </location>
</feature>
<dbReference type="GO" id="GO:0061630">
    <property type="term" value="F:ubiquitin protein ligase activity"/>
    <property type="evidence" value="ECO:0007669"/>
    <property type="project" value="UniProtKB-EC"/>
</dbReference>
<feature type="region of interest" description="Disordered" evidence="12">
    <location>
        <begin position="2078"/>
        <end position="2110"/>
    </location>
</feature>
<evidence type="ECO:0000256" key="5">
    <source>
        <dbReference type="ARBA" id="ARBA00022490"/>
    </source>
</evidence>
<protein>
    <recommendedName>
        <fullName evidence="4">RING-type E3 ubiquitin transferase</fullName>
        <ecNumber evidence="4">2.3.2.27</ecNumber>
    </recommendedName>
</protein>
<feature type="compositionally biased region" description="Polar residues" evidence="12">
    <location>
        <begin position="912"/>
        <end position="927"/>
    </location>
</feature>
<keyword evidence="10" id="KW-0802">TPR repeat</keyword>
<evidence type="ECO:0000256" key="6">
    <source>
        <dbReference type="ARBA" id="ARBA00022679"/>
    </source>
</evidence>
<feature type="compositionally biased region" description="Basic residues" evidence="12">
    <location>
        <begin position="1240"/>
        <end position="1250"/>
    </location>
</feature>
<dbReference type="SMART" id="SM00028">
    <property type="entry name" value="TPR"/>
    <property type="match status" value="5"/>
</dbReference>
<gene>
    <name evidence="14" type="ORF">FSP39_007850</name>
</gene>
<sequence length="2182" mass="244409">MSDSDSDLPDLVESSDEEPTNKKKKHTSSDHAKVWLEKSGKFLDRQENSIRVFALGPFLFGISTFLPSSWMKRLKDAKLLRNDERERSLAGLDWDEWSMVDIVETVVSVMQRKLRRRLYLVSCLDLIKSIEEEKGAVLTKEILREAEKYENIIKLWSKCKKNPTCGKYEKETKFAVIYVAKLYSVLVLRLAEEGKDYAEDFKRNLRPKSGCDPSKFKNAGNEQYQCGNFETAADYYAKAALADPLNHIYFGNRGQSYFKLKKFSEALADGRRAVTLKPDWCKGHYRYAQAFYQLDKLDLAISVNRKGLQICQNLKGKNTSDNNLLDLEQQGKKFLQEREAKIREEKVRKILEDTDLASQFLEEDLPQEIRNLPSKKRVIKLTEALRALGDFPSSNGLSDVPDLISSDSSSEDEDDIIVKRTNTKPVKEQKAEPKKAEEKSKGIKPDIKKKEPVVRTTAKDNQYQTPPTPISQTAAERSNGKNSNKNATQKDSNTQQPGNKQQPNTQKLNTQGANSQPSNSQGANTQQKKGKNKKGGKSGSPAPAVNQPEVNKQDKSWSPAPVGGQQKVNKQDMPKKNPAKTVSSDTPEAKEFSRILKEGMELQCNGLYKNALTSYNKALEMTDKAHVKALGLADEQDFVSLKYAYGVAAISTGTYKNILEGIEKFNDIVENHQGVRFPMVYYGLGKAYVSLKRFSQAEEPLKQGLRMVETFGSPSMVITWPGTNTKMEESVPENLRNLLKNLIQETKFPPTPDAMCRYHDDSEEDRTVIYTDDPAFKGFVRMICQSHCVIEFHATCWRAYKLKYGDRTLDKDILDKPCPTPDCGMYIIKITIVRQDAHHKEIESDKDYKAQTGSKKKAPMKTPITNIERLQKKQEKRELKKQRKHQQKEESTDLIEDVTEMIEERDEKGEKTTTLQGATGPGNTIVTDASKEETEESLAKAEVSLLKKEDDKLQKYKGTSKKSKNKKKKEKATKSQVIQLDVNFTGDREKNLLTEHSAIDTDHVTEVVDRNFSVPSGLKKKVDKFEDEFRKQGDQHMTESEELDEITQNLFLLFEDMLNGHGPLHVEDTKLTSLCDDFPQDAKDKIQEAGGLSKFLKQSFRFGVIDEVVCLMKDAIKAQEISKARQNARQGLQTVEAPKPLVNPWKVSTGAKAPISLKTSSTDFPSLKNPPTVNLSESFAEKLGRSTPSKGISELDTFDDFSLTPAKTGGVAGLDDDFNISVPKTRSKMDDLDDIPVYKSKKKKEKKKKSYNMDDIDSFSDSEEESNYDGSVISDRESFSSELSSSRSNFLQGQGQNLSVKSGDNVAMTMSRSSSKSDVSEKSDLSDLAKPNKLVENSSSPSVARDRGFGPIGSPAMLDSKATFENTCSGISQPKPLKIPPGLATRQQLLVSTSDSSSKHADGESLNSLVNEVVNRIYLGKNVSQDERMKTYNQVLRDVISEYQRTGSLPTADFVLSQTAANTKPGTSGFDLSAIDQGRNKIANADQYMKSFYQKNTIDPYSAYKKPAVTINNSSSSVFPPASSSTNTYSFPSIHSNEPIPPVPPPPPLTLPVPATTSLTGQFPSIHSDPSFPFPSKSSGNIWSTNDASSIPNAFSLSTPQHEPSMKLPEKTSPFFSNLSIGTSLTQEDKPLTLSGYSDALLRKHQSVQVAPLCVSREVMTDPYEPYKEDIARMLEERNVMETQLKLAQKQIQELSEILTSRDQRNQAVETEYKNRLALLEKEKSLVQSENQLYNKELERINMDNKNKKAAETEYQKAIVTYKEKLLEIQRQQSEERKKAMQQQAELVELQKSLETYQKTSTEDYNRARNAEVEVLNVKMRTAVQMLERSQKEFLFYQHNLSGMIKKFEEENRTVTPSMQQSLEHYRHISMKCEETIIRIKTDFGEQIKQIQDGSKRLSELPTVFVPPPPPPPQLPPMMNPEPQMAAQGGVASLSSLAGGSVSKSEVSMPGKTVSSPANITSGGASTQATPKPLGLPAGLQQPKPLVPPQGMGTLPQRTYMGSRMMAPGNQAQGKNSFEKLVAKLQVSFPQYNRATFTQFIQKLRESRGGSLSGMTLDDIVSKVTTLIQELERKQSSISSQQLLQTNKSSPVPGVTEALPPKPLTPPTWATGQQTIGYTEVFEEEEDPCVICHEEMTPPTTVKLECNHRFHDECIRKWLKEQSTCPNCRIYALLPDEFPSLS</sequence>
<feature type="compositionally biased region" description="Low complexity" evidence="12">
    <location>
        <begin position="1921"/>
        <end position="1943"/>
    </location>
</feature>
<evidence type="ECO:0000256" key="9">
    <source>
        <dbReference type="PROSITE-ProRule" id="PRU00175"/>
    </source>
</evidence>
<dbReference type="InterPro" id="IPR056872">
    <property type="entry name" value="TTC3/DZIP3-like_helical"/>
</dbReference>
<evidence type="ECO:0000259" key="13">
    <source>
        <dbReference type="PROSITE" id="PS50089"/>
    </source>
</evidence>
<keyword evidence="15" id="KW-1185">Reference proteome</keyword>
<dbReference type="SUPFAM" id="SSF57850">
    <property type="entry name" value="RING/U-box"/>
    <property type="match status" value="1"/>
</dbReference>
<dbReference type="InterPro" id="IPR043866">
    <property type="entry name" value="TTC3/DZIP3_dom"/>
</dbReference>
<dbReference type="Pfam" id="PF13639">
    <property type="entry name" value="zf-RING_2"/>
    <property type="match status" value="1"/>
</dbReference>
<feature type="domain" description="RING-type" evidence="13">
    <location>
        <begin position="2129"/>
        <end position="2169"/>
    </location>
</feature>
<dbReference type="Pfam" id="PF24905">
    <property type="entry name" value="TTC3_9th"/>
    <property type="match status" value="1"/>
</dbReference>
<dbReference type="InterPro" id="IPR056871">
    <property type="entry name" value="WH_TTC3"/>
</dbReference>
<keyword evidence="8" id="KW-0862">Zinc</keyword>
<keyword evidence="7 9" id="KW-0863">Zinc-finger</keyword>
<keyword evidence="6" id="KW-0808">Transferase</keyword>
<reference evidence="14" key="1">
    <citation type="submission" date="2019-08" db="EMBL/GenBank/DDBJ databases">
        <title>The improved chromosome-level genome for the pearl oyster Pinctada fucata martensii using PacBio sequencing and Hi-C.</title>
        <authorList>
            <person name="Zheng Z."/>
        </authorList>
    </citation>
    <scope>NUCLEOTIDE SEQUENCE</scope>
    <source>
        <strain evidence="14">ZZ-2019</strain>
        <tissue evidence="14">Adductor muscle</tissue>
    </source>
</reference>
<dbReference type="EMBL" id="VSWD01000002">
    <property type="protein sequence ID" value="KAK3107126.1"/>
    <property type="molecule type" value="Genomic_DNA"/>
</dbReference>
<evidence type="ECO:0000256" key="8">
    <source>
        <dbReference type="ARBA" id="ARBA00022833"/>
    </source>
</evidence>
<feature type="compositionally biased region" description="Polar residues" evidence="12">
    <location>
        <begin position="1292"/>
        <end position="1302"/>
    </location>
</feature>
<feature type="coiled-coil region" evidence="11">
    <location>
        <begin position="1671"/>
        <end position="1737"/>
    </location>
</feature>
<comment type="caution">
    <text evidence="14">The sequence shown here is derived from an EMBL/GenBank/DDBJ whole genome shotgun (WGS) entry which is preliminary data.</text>
</comment>
<feature type="compositionally biased region" description="Polar residues" evidence="12">
    <location>
        <begin position="1953"/>
        <end position="1970"/>
    </location>
</feature>
<dbReference type="SUPFAM" id="SSF48452">
    <property type="entry name" value="TPR-like"/>
    <property type="match status" value="2"/>
</dbReference>
<feature type="region of interest" description="Disordered" evidence="12">
    <location>
        <begin position="905"/>
        <end position="939"/>
    </location>
</feature>
<keyword evidence="11" id="KW-0175">Coiled coil</keyword>
<dbReference type="Gene3D" id="3.30.40.10">
    <property type="entry name" value="Zinc/RING finger domain, C3HC4 (zinc finger)"/>
    <property type="match status" value="1"/>
</dbReference>
<evidence type="ECO:0000256" key="1">
    <source>
        <dbReference type="ARBA" id="ARBA00000900"/>
    </source>
</evidence>
<evidence type="ECO:0000256" key="3">
    <source>
        <dbReference type="ARBA" id="ARBA00004906"/>
    </source>
</evidence>
<comment type="subcellular location">
    <subcellularLocation>
        <location evidence="2">Cytoplasm</location>
    </subcellularLocation>
</comment>
<feature type="compositionally biased region" description="Acidic residues" evidence="12">
    <location>
        <begin position="1254"/>
        <end position="1267"/>
    </location>
</feature>
<dbReference type="Pfam" id="PF24525">
    <property type="entry name" value="TTC3"/>
    <property type="match status" value="1"/>
</dbReference>
<feature type="compositionally biased region" description="Low complexity" evidence="12">
    <location>
        <begin position="397"/>
        <end position="408"/>
    </location>
</feature>
<dbReference type="EC" id="2.3.2.27" evidence="4"/>
<evidence type="ECO:0000256" key="7">
    <source>
        <dbReference type="ARBA" id="ARBA00022771"/>
    </source>
</evidence>
<dbReference type="Pfam" id="PF13432">
    <property type="entry name" value="TPR_16"/>
    <property type="match status" value="1"/>
</dbReference>
<feature type="region of interest" description="Disordered" evidence="12">
    <location>
        <begin position="1240"/>
        <end position="1351"/>
    </location>
</feature>
<evidence type="ECO:0000313" key="14">
    <source>
        <dbReference type="EMBL" id="KAK3107126.1"/>
    </source>
</evidence>
<dbReference type="PANTHER" id="PTHR17550:SF4">
    <property type="entry name" value="E3 UBIQUITIN-PROTEIN LIGASE TTC3"/>
    <property type="match status" value="1"/>
</dbReference>
<dbReference type="PROSITE" id="PS50089">
    <property type="entry name" value="ZF_RING_2"/>
    <property type="match status" value="1"/>
</dbReference>
<evidence type="ECO:0000256" key="2">
    <source>
        <dbReference type="ARBA" id="ARBA00004496"/>
    </source>
</evidence>
<comment type="pathway">
    <text evidence="3">Protein modification; protein ubiquitination.</text>
</comment>
<feature type="compositionally biased region" description="Low complexity" evidence="12">
    <location>
        <begin position="1280"/>
        <end position="1291"/>
    </location>
</feature>
<evidence type="ECO:0000256" key="11">
    <source>
        <dbReference type="SAM" id="Coils"/>
    </source>
</evidence>
<feature type="coiled-coil region" evidence="11">
    <location>
        <begin position="1764"/>
        <end position="1800"/>
    </location>
</feature>
<feature type="repeat" description="TPR" evidence="10">
    <location>
        <begin position="678"/>
        <end position="711"/>
    </location>
</feature>
<feature type="region of interest" description="Disordered" evidence="12">
    <location>
        <begin position="390"/>
        <end position="590"/>
    </location>
</feature>
<dbReference type="SMART" id="SM00184">
    <property type="entry name" value="RING"/>
    <property type="match status" value="1"/>
</dbReference>
<dbReference type="Proteomes" id="UP001186944">
    <property type="component" value="Unassembled WGS sequence"/>
</dbReference>
<dbReference type="Pfam" id="PF19179">
    <property type="entry name" value="TTC3_DZIP3_dom"/>
    <property type="match status" value="1"/>
</dbReference>
<evidence type="ECO:0000256" key="4">
    <source>
        <dbReference type="ARBA" id="ARBA00012483"/>
    </source>
</evidence>
<dbReference type="InterPro" id="IPR001841">
    <property type="entry name" value="Znf_RING"/>
</dbReference>
<evidence type="ECO:0000256" key="12">
    <source>
        <dbReference type="SAM" id="MobiDB-lite"/>
    </source>
</evidence>
<dbReference type="InterPro" id="IPR019734">
    <property type="entry name" value="TPR_rpt"/>
</dbReference>
<accession>A0AA88YL82</accession>
<dbReference type="Gene3D" id="1.25.40.10">
    <property type="entry name" value="Tetratricopeptide repeat domain"/>
    <property type="match status" value="2"/>
</dbReference>
<dbReference type="GO" id="GO:0008270">
    <property type="term" value="F:zinc ion binding"/>
    <property type="evidence" value="ECO:0007669"/>
    <property type="project" value="UniProtKB-KW"/>
</dbReference>
<feature type="region of interest" description="Disordered" evidence="12">
    <location>
        <begin position="843"/>
        <end position="893"/>
    </location>
</feature>
<feature type="repeat" description="TPR" evidence="10">
    <location>
        <begin position="247"/>
        <end position="280"/>
    </location>
</feature>
<dbReference type="CDD" id="cd16481">
    <property type="entry name" value="RING-H2_TTC3"/>
    <property type="match status" value="1"/>
</dbReference>
<evidence type="ECO:0000256" key="10">
    <source>
        <dbReference type="PROSITE-ProRule" id="PRU00339"/>
    </source>
</evidence>
<keyword evidence="7 9" id="KW-0479">Metal-binding</keyword>
<dbReference type="PROSITE" id="PS50005">
    <property type="entry name" value="TPR"/>
    <property type="match status" value="2"/>
</dbReference>
<keyword evidence="5" id="KW-0963">Cytoplasm</keyword>
<dbReference type="InterPro" id="IPR011990">
    <property type="entry name" value="TPR-like_helical_dom_sf"/>
</dbReference>
<dbReference type="GO" id="GO:0005737">
    <property type="term" value="C:cytoplasm"/>
    <property type="evidence" value="ECO:0007669"/>
    <property type="project" value="UniProtKB-SubCell"/>
</dbReference>
<feature type="region of interest" description="Disordered" evidence="12">
    <location>
        <begin position="1"/>
        <end position="30"/>
    </location>
</feature>
<dbReference type="PANTHER" id="PTHR17550">
    <property type="entry name" value="E3 UBIQUITIN-PROTEIN LIGASE TTC3"/>
    <property type="match status" value="1"/>
</dbReference>
<proteinExistence type="predicted"/>
<feature type="compositionally biased region" description="Pro residues" evidence="12">
    <location>
        <begin position="1907"/>
        <end position="1920"/>
    </location>
</feature>
<feature type="compositionally biased region" description="Basic and acidic residues" evidence="12">
    <location>
        <begin position="1318"/>
        <end position="1327"/>
    </location>
</feature>
<dbReference type="InterPro" id="IPR013083">
    <property type="entry name" value="Znf_RING/FYVE/PHD"/>
</dbReference>
<feature type="compositionally biased region" description="Basic and acidic residues" evidence="12">
    <location>
        <begin position="425"/>
        <end position="453"/>
    </location>
</feature>
<feature type="compositionally biased region" description="Basic and acidic residues" evidence="12">
    <location>
        <begin position="869"/>
        <end position="878"/>
    </location>
</feature>
<feature type="compositionally biased region" description="Acidic residues" evidence="12">
    <location>
        <begin position="1"/>
        <end position="18"/>
    </location>
</feature>
<comment type="catalytic activity">
    <reaction evidence="1">
        <text>S-ubiquitinyl-[E2 ubiquitin-conjugating enzyme]-L-cysteine + [acceptor protein]-L-lysine = [E2 ubiquitin-conjugating enzyme]-L-cysteine + N(6)-ubiquitinyl-[acceptor protein]-L-lysine.</text>
        <dbReference type="EC" id="2.3.2.27"/>
    </reaction>
</comment>
<feature type="compositionally biased region" description="Polar residues" evidence="12">
    <location>
        <begin position="459"/>
        <end position="527"/>
    </location>
</feature>
<organism evidence="14 15">
    <name type="scientific">Pinctada imbricata</name>
    <name type="common">Atlantic pearl-oyster</name>
    <name type="synonym">Pinctada martensii</name>
    <dbReference type="NCBI Taxonomy" id="66713"/>
    <lineage>
        <taxon>Eukaryota</taxon>
        <taxon>Metazoa</taxon>
        <taxon>Spiralia</taxon>
        <taxon>Lophotrochozoa</taxon>
        <taxon>Mollusca</taxon>
        <taxon>Bivalvia</taxon>
        <taxon>Autobranchia</taxon>
        <taxon>Pteriomorphia</taxon>
        <taxon>Pterioida</taxon>
        <taxon>Pterioidea</taxon>
        <taxon>Pteriidae</taxon>
        <taxon>Pinctada</taxon>
    </lineage>
</organism>